<dbReference type="GO" id="GO:0007018">
    <property type="term" value="P:microtubule-based movement"/>
    <property type="evidence" value="ECO:0007669"/>
    <property type="project" value="InterPro"/>
</dbReference>
<evidence type="ECO:0000313" key="5">
    <source>
        <dbReference type="Proteomes" id="UP000324832"/>
    </source>
</evidence>
<feature type="domain" description="Dynein heavy chain coiled coil stalk" evidence="3">
    <location>
        <begin position="19"/>
        <end position="112"/>
    </location>
</feature>
<dbReference type="Pfam" id="PF12777">
    <property type="entry name" value="MT"/>
    <property type="match status" value="1"/>
</dbReference>
<name>A0A5E4QVK0_9NEOP</name>
<feature type="coiled-coil region" evidence="2">
    <location>
        <begin position="26"/>
        <end position="95"/>
    </location>
</feature>
<organism evidence="4 5">
    <name type="scientific">Leptidea sinapis</name>
    <dbReference type="NCBI Taxonomy" id="189913"/>
    <lineage>
        <taxon>Eukaryota</taxon>
        <taxon>Metazoa</taxon>
        <taxon>Ecdysozoa</taxon>
        <taxon>Arthropoda</taxon>
        <taxon>Hexapoda</taxon>
        <taxon>Insecta</taxon>
        <taxon>Pterygota</taxon>
        <taxon>Neoptera</taxon>
        <taxon>Endopterygota</taxon>
        <taxon>Lepidoptera</taxon>
        <taxon>Glossata</taxon>
        <taxon>Ditrysia</taxon>
        <taxon>Papilionoidea</taxon>
        <taxon>Pieridae</taxon>
        <taxon>Dismorphiinae</taxon>
        <taxon>Leptidea</taxon>
    </lineage>
</organism>
<dbReference type="GO" id="GO:0045505">
    <property type="term" value="F:dynein intermediate chain binding"/>
    <property type="evidence" value="ECO:0007669"/>
    <property type="project" value="InterPro"/>
</dbReference>
<dbReference type="GO" id="GO:0051959">
    <property type="term" value="F:dynein light intermediate chain binding"/>
    <property type="evidence" value="ECO:0007669"/>
    <property type="project" value="InterPro"/>
</dbReference>
<dbReference type="GO" id="GO:0005858">
    <property type="term" value="C:axonemal dynein complex"/>
    <property type="evidence" value="ECO:0007669"/>
    <property type="project" value="TreeGrafter"/>
</dbReference>
<accession>A0A5E4QVK0</accession>
<reference evidence="4 5" key="1">
    <citation type="submission" date="2017-07" db="EMBL/GenBank/DDBJ databases">
        <authorList>
            <person name="Talla V."/>
            <person name="Backstrom N."/>
        </authorList>
    </citation>
    <scope>NUCLEOTIDE SEQUENCE [LARGE SCALE GENOMIC DNA]</scope>
</reference>
<keyword evidence="2" id="KW-0175">Coiled coil</keyword>
<sequence>MVKLYSEKRADLEEQQLHLNVGLGKIAETVEQVEEMQKSLAVKSQELRAKNEAANAKLKQMVKDQQEAEKKKVESQEIQVALEKQTKEIEAKRRDVMADLAQVEPAVIEAQNDARPTSASCRYVKCSWLGVDAPVRV</sequence>
<protein>
    <recommendedName>
        <fullName evidence="3">Dynein heavy chain coiled coil stalk domain-containing protein</fullName>
    </recommendedName>
</protein>
<keyword evidence="5" id="KW-1185">Reference proteome</keyword>
<proteinExistence type="inferred from homology"/>
<evidence type="ECO:0000256" key="2">
    <source>
        <dbReference type="SAM" id="Coils"/>
    </source>
</evidence>
<dbReference type="Gene3D" id="1.10.287.2610">
    <property type="match status" value="1"/>
</dbReference>
<dbReference type="PANTHER" id="PTHR46532">
    <property type="entry name" value="MALE FERTILITY FACTOR KL5"/>
    <property type="match status" value="1"/>
</dbReference>
<dbReference type="PANTHER" id="PTHR46532:SF4">
    <property type="entry name" value="AAA+ ATPASE DOMAIN-CONTAINING PROTEIN"/>
    <property type="match status" value="1"/>
</dbReference>
<evidence type="ECO:0000259" key="3">
    <source>
        <dbReference type="Pfam" id="PF12777"/>
    </source>
</evidence>
<dbReference type="InterPro" id="IPR026983">
    <property type="entry name" value="DHC"/>
</dbReference>
<evidence type="ECO:0000256" key="1">
    <source>
        <dbReference type="ARBA" id="ARBA00008887"/>
    </source>
</evidence>
<dbReference type="EMBL" id="FZQP02006055">
    <property type="protein sequence ID" value="VVD02390.1"/>
    <property type="molecule type" value="Genomic_DNA"/>
</dbReference>
<comment type="similarity">
    <text evidence="1">Belongs to the dynein heavy chain family.</text>
</comment>
<dbReference type="InterPro" id="IPR024743">
    <property type="entry name" value="Dynein_HC_stalk"/>
</dbReference>
<evidence type="ECO:0000313" key="4">
    <source>
        <dbReference type="EMBL" id="VVD02390.1"/>
    </source>
</evidence>
<gene>
    <name evidence="4" type="ORF">LSINAPIS_LOCUS12616</name>
</gene>
<dbReference type="Proteomes" id="UP000324832">
    <property type="component" value="Unassembled WGS sequence"/>
</dbReference>
<dbReference type="AlphaFoldDB" id="A0A5E4QVK0"/>